<comment type="caution">
    <text evidence="19">The sequence shown here is derived from an EMBL/GenBank/DDBJ whole genome shotgun (WGS) entry which is preliminary data.</text>
</comment>
<feature type="transmembrane region" description="Helical" evidence="18">
    <location>
        <begin position="27"/>
        <end position="48"/>
    </location>
</feature>
<evidence type="ECO:0000256" key="17">
    <source>
        <dbReference type="SAM" id="MobiDB-lite"/>
    </source>
</evidence>
<comment type="function">
    <text evidence="12">Cytochrome bo(3) ubiquinol terminal oxidase is the component of the aerobic respiratory chain of E.coli that predominates when cells are grown at high aeration. Has proton pump activity across the membrane in addition to electron transfer, pumping 2 protons/electron.</text>
</comment>
<evidence type="ECO:0000313" key="19">
    <source>
        <dbReference type="EMBL" id="GGA42088.1"/>
    </source>
</evidence>
<dbReference type="InterPro" id="IPR014210">
    <property type="entry name" value="Cyt_o_ubiqinol_oxidase_su4"/>
</dbReference>
<evidence type="ECO:0000256" key="1">
    <source>
        <dbReference type="ARBA" id="ARBA00004651"/>
    </source>
</evidence>
<dbReference type="NCBIfam" id="TIGR02847">
    <property type="entry name" value="CyoD"/>
    <property type="match status" value="1"/>
</dbReference>
<evidence type="ECO:0000256" key="6">
    <source>
        <dbReference type="ARBA" id="ARBA00022475"/>
    </source>
</evidence>
<dbReference type="InterPro" id="IPR050968">
    <property type="entry name" value="Cytochrome_c_oxidase_bac_sub4"/>
</dbReference>
<protein>
    <recommendedName>
        <fullName evidence="4">Cytochrome bo(3) ubiquinol oxidase subunit 4</fullName>
    </recommendedName>
    <alternativeName>
        <fullName evidence="16">Cytochrome o ubiquinol oxidase subunit 4</fullName>
    </alternativeName>
    <alternativeName>
        <fullName evidence="13">Oxidase bo(3) subunit 4</fullName>
    </alternativeName>
    <alternativeName>
        <fullName evidence="14">Ubiquinol oxidase polypeptide IV</fullName>
    </alternativeName>
    <alternativeName>
        <fullName evidence="15">Ubiquinol oxidase subunit 4</fullName>
    </alternativeName>
</protein>
<comment type="subunit">
    <text evidence="3">Heterooctamer of two A chains, two B chains, two C chains and two D chains.</text>
</comment>
<accession>A0ABQ1GED0</accession>
<proteinExistence type="inferred from homology"/>
<reference evidence="20" key="1">
    <citation type="journal article" date="2019" name="Int. J. Syst. Evol. Microbiol.">
        <title>The Global Catalogue of Microorganisms (GCM) 10K type strain sequencing project: providing services to taxonomists for standard genome sequencing and annotation.</title>
        <authorList>
            <consortium name="The Broad Institute Genomics Platform"/>
            <consortium name="The Broad Institute Genome Sequencing Center for Infectious Disease"/>
            <person name="Wu L."/>
            <person name="Ma J."/>
        </authorList>
    </citation>
    <scope>NUCLEOTIDE SEQUENCE [LARGE SCALE GENOMIC DNA]</scope>
    <source>
        <strain evidence="20">CGMCC 1.15439</strain>
    </source>
</reference>
<evidence type="ECO:0000256" key="2">
    <source>
        <dbReference type="ARBA" id="ARBA00008079"/>
    </source>
</evidence>
<keyword evidence="11 18" id="KW-0472">Membrane</keyword>
<evidence type="ECO:0000256" key="5">
    <source>
        <dbReference type="ARBA" id="ARBA00022448"/>
    </source>
</evidence>
<evidence type="ECO:0000256" key="4">
    <source>
        <dbReference type="ARBA" id="ARBA00014689"/>
    </source>
</evidence>
<evidence type="ECO:0000256" key="10">
    <source>
        <dbReference type="ARBA" id="ARBA00023002"/>
    </source>
</evidence>
<keyword evidence="9 18" id="KW-1133">Transmembrane helix</keyword>
<evidence type="ECO:0000256" key="9">
    <source>
        <dbReference type="ARBA" id="ARBA00022989"/>
    </source>
</evidence>
<evidence type="ECO:0000256" key="11">
    <source>
        <dbReference type="ARBA" id="ARBA00023136"/>
    </source>
</evidence>
<evidence type="ECO:0000256" key="8">
    <source>
        <dbReference type="ARBA" id="ARBA00022982"/>
    </source>
</evidence>
<evidence type="ECO:0000256" key="7">
    <source>
        <dbReference type="ARBA" id="ARBA00022692"/>
    </source>
</evidence>
<dbReference type="PANTHER" id="PTHR36835">
    <property type="entry name" value="CYTOCHROME BO(3) UBIQUINOL OXIDASE SUBUNIT 4"/>
    <property type="match status" value="1"/>
</dbReference>
<name>A0ABQ1GED0_9GAMM</name>
<comment type="similarity">
    <text evidence="2">Belongs to the cytochrome c oxidase bacterial subunit 4 family.</text>
</comment>
<evidence type="ECO:0000256" key="3">
    <source>
        <dbReference type="ARBA" id="ARBA00011700"/>
    </source>
</evidence>
<feature type="compositionally biased region" description="Basic and acidic residues" evidence="17">
    <location>
        <begin position="1"/>
        <end position="10"/>
    </location>
</feature>
<evidence type="ECO:0000256" key="12">
    <source>
        <dbReference type="ARBA" id="ARBA00025694"/>
    </source>
</evidence>
<keyword evidence="6" id="KW-1003">Cell membrane</keyword>
<organism evidence="19 20">
    <name type="scientific">Dyella nitratireducens</name>
    <dbReference type="NCBI Taxonomy" id="1849580"/>
    <lineage>
        <taxon>Bacteria</taxon>
        <taxon>Pseudomonadati</taxon>
        <taxon>Pseudomonadota</taxon>
        <taxon>Gammaproteobacteria</taxon>
        <taxon>Lysobacterales</taxon>
        <taxon>Rhodanobacteraceae</taxon>
        <taxon>Dyella</taxon>
    </lineage>
</organism>
<keyword evidence="5" id="KW-0813">Transport</keyword>
<dbReference type="EMBL" id="BMJA01000003">
    <property type="protein sequence ID" value="GGA42088.1"/>
    <property type="molecule type" value="Genomic_DNA"/>
</dbReference>
<keyword evidence="20" id="KW-1185">Reference proteome</keyword>
<evidence type="ECO:0000313" key="20">
    <source>
        <dbReference type="Proteomes" id="UP000620046"/>
    </source>
</evidence>
<keyword evidence="10" id="KW-0560">Oxidoreductase</keyword>
<feature type="region of interest" description="Disordered" evidence="17">
    <location>
        <begin position="1"/>
        <end position="22"/>
    </location>
</feature>
<comment type="subcellular location">
    <subcellularLocation>
        <location evidence="1">Cell membrane</location>
        <topology evidence="1">Multi-pass membrane protein</topology>
    </subcellularLocation>
</comment>
<dbReference type="RefSeq" id="WP_188795991.1">
    <property type="nucleotide sequence ID" value="NZ_BMJA01000003.1"/>
</dbReference>
<evidence type="ECO:0000256" key="16">
    <source>
        <dbReference type="ARBA" id="ARBA00032185"/>
    </source>
</evidence>
<feature type="transmembrane region" description="Helical" evidence="18">
    <location>
        <begin position="92"/>
        <end position="111"/>
    </location>
</feature>
<evidence type="ECO:0000256" key="18">
    <source>
        <dbReference type="SAM" id="Phobius"/>
    </source>
</evidence>
<dbReference type="InterPro" id="IPR005171">
    <property type="entry name" value="Cyt_c_oxidase_su4_prok"/>
</dbReference>
<evidence type="ECO:0000256" key="13">
    <source>
        <dbReference type="ARBA" id="ARBA00030071"/>
    </source>
</evidence>
<keyword evidence="8" id="KW-0249">Electron transport</keyword>
<evidence type="ECO:0000256" key="14">
    <source>
        <dbReference type="ARBA" id="ARBA00030211"/>
    </source>
</evidence>
<gene>
    <name evidence="19" type="ORF">GCM10010981_33930</name>
</gene>
<sequence>MTNPLHDPRRANRSTPSLQAHGHHGSWLGYVIGYGVAILLTVAAFAIAPSKHMAPFSIEAALVVLAIAQMIVHLIFFLHINTAPEQKTNVMAFGATMLIIAIVVIGSLWIMSHLAANMAPMDHLMNMQR</sequence>
<keyword evidence="7 18" id="KW-0812">Transmembrane</keyword>
<evidence type="ECO:0000256" key="15">
    <source>
        <dbReference type="ARBA" id="ARBA00031887"/>
    </source>
</evidence>
<dbReference type="Pfam" id="PF03626">
    <property type="entry name" value="COX4_pro"/>
    <property type="match status" value="1"/>
</dbReference>
<dbReference type="Proteomes" id="UP000620046">
    <property type="component" value="Unassembled WGS sequence"/>
</dbReference>
<dbReference type="PANTHER" id="PTHR36835:SF1">
    <property type="entry name" value="CYTOCHROME BO(3) UBIQUINOL OXIDASE SUBUNIT 4"/>
    <property type="match status" value="1"/>
</dbReference>
<feature type="transmembrane region" description="Helical" evidence="18">
    <location>
        <begin position="60"/>
        <end position="80"/>
    </location>
</feature>